<keyword evidence="3" id="KW-1185">Reference proteome</keyword>
<dbReference type="Proteomes" id="UP000324222">
    <property type="component" value="Unassembled WGS sequence"/>
</dbReference>
<gene>
    <name evidence="2" type="ORF">E2C01_092493</name>
</gene>
<evidence type="ECO:0000256" key="1">
    <source>
        <dbReference type="SAM" id="MobiDB-lite"/>
    </source>
</evidence>
<sequence>MRVSDVEESCGILLNQESRAGREKEVTSEVKRSRKGSGRTEKDKAYEDVLVEADGYITKGSTCPVSSVPPCVP</sequence>
<accession>A0A5B7JM36</accession>
<name>A0A5B7JM36_PORTR</name>
<protein>
    <submittedName>
        <fullName evidence="2">Uncharacterized protein</fullName>
    </submittedName>
</protein>
<organism evidence="2 3">
    <name type="scientific">Portunus trituberculatus</name>
    <name type="common">Swimming crab</name>
    <name type="synonym">Neptunus trituberculatus</name>
    <dbReference type="NCBI Taxonomy" id="210409"/>
    <lineage>
        <taxon>Eukaryota</taxon>
        <taxon>Metazoa</taxon>
        <taxon>Ecdysozoa</taxon>
        <taxon>Arthropoda</taxon>
        <taxon>Crustacea</taxon>
        <taxon>Multicrustacea</taxon>
        <taxon>Malacostraca</taxon>
        <taxon>Eumalacostraca</taxon>
        <taxon>Eucarida</taxon>
        <taxon>Decapoda</taxon>
        <taxon>Pleocyemata</taxon>
        <taxon>Brachyura</taxon>
        <taxon>Eubrachyura</taxon>
        <taxon>Portunoidea</taxon>
        <taxon>Portunidae</taxon>
        <taxon>Portuninae</taxon>
        <taxon>Portunus</taxon>
    </lineage>
</organism>
<proteinExistence type="predicted"/>
<evidence type="ECO:0000313" key="2">
    <source>
        <dbReference type="EMBL" id="MPC97192.1"/>
    </source>
</evidence>
<comment type="caution">
    <text evidence="2">The sequence shown here is derived from an EMBL/GenBank/DDBJ whole genome shotgun (WGS) entry which is preliminary data.</text>
</comment>
<evidence type="ECO:0000313" key="3">
    <source>
        <dbReference type="Proteomes" id="UP000324222"/>
    </source>
</evidence>
<dbReference type="AlphaFoldDB" id="A0A5B7JM36"/>
<dbReference type="EMBL" id="VSRR010108938">
    <property type="protein sequence ID" value="MPC97192.1"/>
    <property type="molecule type" value="Genomic_DNA"/>
</dbReference>
<reference evidence="2 3" key="1">
    <citation type="submission" date="2019-05" db="EMBL/GenBank/DDBJ databases">
        <title>Another draft genome of Portunus trituberculatus and its Hox gene families provides insights of decapod evolution.</title>
        <authorList>
            <person name="Jeong J.-H."/>
            <person name="Song I."/>
            <person name="Kim S."/>
            <person name="Choi T."/>
            <person name="Kim D."/>
            <person name="Ryu S."/>
            <person name="Kim W."/>
        </authorList>
    </citation>
    <scope>NUCLEOTIDE SEQUENCE [LARGE SCALE GENOMIC DNA]</scope>
    <source>
        <tissue evidence="2">Muscle</tissue>
    </source>
</reference>
<feature type="region of interest" description="Disordered" evidence="1">
    <location>
        <begin position="14"/>
        <end position="42"/>
    </location>
</feature>
<feature type="compositionally biased region" description="Basic and acidic residues" evidence="1">
    <location>
        <begin position="19"/>
        <end position="31"/>
    </location>
</feature>